<evidence type="ECO:0000313" key="14">
    <source>
        <dbReference type="Proteomes" id="UP000006334"/>
    </source>
</evidence>
<dbReference type="AlphaFoldDB" id="K6Y9V8"/>
<comment type="similarity">
    <text evidence="2 10">Belongs to the ketopantoate reductase family.</text>
</comment>
<evidence type="ECO:0000259" key="12">
    <source>
        <dbReference type="Pfam" id="PF08546"/>
    </source>
</evidence>
<dbReference type="OrthoDB" id="6530772at2"/>
<dbReference type="Gene3D" id="1.10.1040.10">
    <property type="entry name" value="N-(1-d-carboxylethyl)-l-norvaline Dehydrogenase, domain 2"/>
    <property type="match status" value="1"/>
</dbReference>
<dbReference type="PANTHER" id="PTHR43765">
    <property type="entry name" value="2-DEHYDROPANTOATE 2-REDUCTASE-RELATED"/>
    <property type="match status" value="1"/>
</dbReference>
<dbReference type="STRING" id="1127673.GLIP_0788"/>
<evidence type="ECO:0000256" key="2">
    <source>
        <dbReference type="ARBA" id="ARBA00007870"/>
    </source>
</evidence>
<comment type="caution">
    <text evidence="13">The sequence shown here is derived from an EMBL/GenBank/DDBJ whole genome shotgun (WGS) entry which is preliminary data.</text>
</comment>
<dbReference type="Gene3D" id="3.40.50.720">
    <property type="entry name" value="NAD(P)-binding Rossmann-like Domain"/>
    <property type="match status" value="1"/>
</dbReference>
<evidence type="ECO:0000313" key="13">
    <source>
        <dbReference type="EMBL" id="GAC13433.1"/>
    </source>
</evidence>
<dbReference type="RefSeq" id="WP_008843250.1">
    <property type="nucleotide sequence ID" value="NZ_BAEN01000021.1"/>
</dbReference>
<dbReference type="SUPFAM" id="SSF48179">
    <property type="entry name" value="6-phosphogluconate dehydrogenase C-terminal domain-like"/>
    <property type="match status" value="1"/>
</dbReference>
<dbReference type="NCBIfam" id="TIGR00745">
    <property type="entry name" value="apbA_panE"/>
    <property type="match status" value="1"/>
</dbReference>
<evidence type="ECO:0000256" key="8">
    <source>
        <dbReference type="ARBA" id="ARBA00032024"/>
    </source>
</evidence>
<evidence type="ECO:0000259" key="11">
    <source>
        <dbReference type="Pfam" id="PF02558"/>
    </source>
</evidence>
<dbReference type="Pfam" id="PF08546">
    <property type="entry name" value="ApbA_C"/>
    <property type="match status" value="1"/>
</dbReference>
<dbReference type="GO" id="GO:0050661">
    <property type="term" value="F:NADP binding"/>
    <property type="evidence" value="ECO:0007669"/>
    <property type="project" value="TreeGrafter"/>
</dbReference>
<feature type="domain" description="Ketopantoate reductase N-terminal" evidence="11">
    <location>
        <begin position="3"/>
        <end position="140"/>
    </location>
</feature>
<evidence type="ECO:0000256" key="6">
    <source>
        <dbReference type="ARBA" id="ARBA00022857"/>
    </source>
</evidence>
<dbReference type="GO" id="GO:0005737">
    <property type="term" value="C:cytoplasm"/>
    <property type="evidence" value="ECO:0007669"/>
    <property type="project" value="TreeGrafter"/>
</dbReference>
<dbReference type="EMBL" id="BAEN01000021">
    <property type="protein sequence ID" value="GAC13433.1"/>
    <property type="molecule type" value="Genomic_DNA"/>
</dbReference>
<evidence type="ECO:0000256" key="1">
    <source>
        <dbReference type="ARBA" id="ARBA00004994"/>
    </source>
</evidence>
<keyword evidence="14" id="KW-1185">Reference proteome</keyword>
<comment type="function">
    <text evidence="10">Catalyzes the NADPH-dependent reduction of ketopantoate into pantoic acid.</text>
</comment>
<organism evidence="13 14">
    <name type="scientific">Aliiglaciecola lipolytica E3</name>
    <dbReference type="NCBI Taxonomy" id="1127673"/>
    <lineage>
        <taxon>Bacteria</taxon>
        <taxon>Pseudomonadati</taxon>
        <taxon>Pseudomonadota</taxon>
        <taxon>Gammaproteobacteria</taxon>
        <taxon>Alteromonadales</taxon>
        <taxon>Alteromonadaceae</taxon>
        <taxon>Aliiglaciecola</taxon>
    </lineage>
</organism>
<evidence type="ECO:0000256" key="10">
    <source>
        <dbReference type="RuleBase" id="RU362068"/>
    </source>
</evidence>
<dbReference type="Pfam" id="PF02558">
    <property type="entry name" value="ApbA"/>
    <property type="match status" value="1"/>
</dbReference>
<gene>
    <name evidence="13" type="primary">panE</name>
    <name evidence="13" type="ORF">GLIP_0788</name>
</gene>
<dbReference type="GO" id="GO:0015940">
    <property type="term" value="P:pantothenate biosynthetic process"/>
    <property type="evidence" value="ECO:0007669"/>
    <property type="project" value="UniProtKB-UniPathway"/>
</dbReference>
<dbReference type="SUPFAM" id="SSF51735">
    <property type="entry name" value="NAD(P)-binding Rossmann-fold domains"/>
    <property type="match status" value="1"/>
</dbReference>
<dbReference type="InterPro" id="IPR003710">
    <property type="entry name" value="ApbA"/>
</dbReference>
<evidence type="ECO:0000256" key="7">
    <source>
        <dbReference type="ARBA" id="ARBA00023002"/>
    </source>
</evidence>
<accession>K6Y9V8</accession>
<evidence type="ECO:0000256" key="4">
    <source>
        <dbReference type="ARBA" id="ARBA00019465"/>
    </source>
</evidence>
<keyword evidence="6 10" id="KW-0521">NADP</keyword>
<dbReference type="PANTHER" id="PTHR43765:SF2">
    <property type="entry name" value="2-DEHYDROPANTOATE 2-REDUCTASE"/>
    <property type="match status" value="1"/>
</dbReference>
<comment type="catalytic activity">
    <reaction evidence="9 10">
        <text>(R)-pantoate + NADP(+) = 2-dehydropantoate + NADPH + H(+)</text>
        <dbReference type="Rhea" id="RHEA:16233"/>
        <dbReference type="ChEBI" id="CHEBI:11561"/>
        <dbReference type="ChEBI" id="CHEBI:15378"/>
        <dbReference type="ChEBI" id="CHEBI:15980"/>
        <dbReference type="ChEBI" id="CHEBI:57783"/>
        <dbReference type="ChEBI" id="CHEBI:58349"/>
        <dbReference type="EC" id="1.1.1.169"/>
    </reaction>
</comment>
<dbReference type="InterPro" id="IPR036291">
    <property type="entry name" value="NAD(P)-bd_dom_sf"/>
</dbReference>
<dbReference type="EC" id="1.1.1.169" evidence="3 10"/>
<dbReference type="UniPathway" id="UPA00028">
    <property type="reaction ID" value="UER00004"/>
</dbReference>
<dbReference type="InterPro" id="IPR050838">
    <property type="entry name" value="Ketopantoate_reductase"/>
</dbReference>
<dbReference type="GO" id="GO:0008677">
    <property type="term" value="F:2-dehydropantoate 2-reductase activity"/>
    <property type="evidence" value="ECO:0007669"/>
    <property type="project" value="UniProtKB-EC"/>
</dbReference>
<dbReference type="Proteomes" id="UP000006334">
    <property type="component" value="Unassembled WGS sequence"/>
</dbReference>
<name>K6Y9V8_9ALTE</name>
<evidence type="ECO:0000256" key="5">
    <source>
        <dbReference type="ARBA" id="ARBA00022655"/>
    </source>
</evidence>
<dbReference type="InterPro" id="IPR013332">
    <property type="entry name" value="KPR_N"/>
</dbReference>
<keyword evidence="5 10" id="KW-0566">Pantothenate biosynthesis</keyword>
<sequence>MFTIVGNGAIGNLLAFQCDNANLDYRVIARLPRPSKLNCKTNNSHIVIKPNYQSSQSMINDGIFILPLKAYQIMPAIEQFKSLIGPDVPVMLLHNGMVNHDLILQHLDSNPVIVATTSYGAFKSQTDTLNVTGMGITQAGWLRDSDDNIYYQGLFENVLPPCSWHKNILEILWRKLAVNCVINPLTALHNIKNGELAAAEYRSQITEITLEITNLMTELRLSVTQKELFENCMLVIEKTASNYSSMHQDIQKRRRTENENISGYVVSQGEVVGIPTPLNEHLYQQIKKIETHF</sequence>
<reference evidence="13 14" key="1">
    <citation type="journal article" date="2017" name="Antonie Van Leeuwenhoek">
        <title>Rhizobium rhizosphaerae sp. nov., a novel species isolated from rice rhizosphere.</title>
        <authorList>
            <person name="Zhao J.J."/>
            <person name="Zhang J."/>
            <person name="Zhang R.J."/>
            <person name="Zhang C.W."/>
            <person name="Yin H.Q."/>
            <person name="Zhang X.X."/>
        </authorList>
    </citation>
    <scope>NUCLEOTIDE SEQUENCE [LARGE SCALE GENOMIC DNA]</scope>
    <source>
        <strain evidence="13 14">E3</strain>
    </source>
</reference>
<dbReference type="InterPro" id="IPR008927">
    <property type="entry name" value="6-PGluconate_DH-like_C_sf"/>
</dbReference>
<comment type="pathway">
    <text evidence="1 10">Cofactor biosynthesis; (R)-pantothenate biosynthesis; (R)-pantoate from 3-methyl-2-oxobutanoate: step 2/2.</text>
</comment>
<feature type="domain" description="Ketopantoate reductase C-terminal" evidence="12">
    <location>
        <begin position="167"/>
        <end position="290"/>
    </location>
</feature>
<dbReference type="InterPro" id="IPR013752">
    <property type="entry name" value="KPA_reductase"/>
</dbReference>
<evidence type="ECO:0000256" key="9">
    <source>
        <dbReference type="ARBA" id="ARBA00048793"/>
    </source>
</evidence>
<protein>
    <recommendedName>
        <fullName evidence="4 10">2-dehydropantoate 2-reductase</fullName>
        <ecNumber evidence="3 10">1.1.1.169</ecNumber>
    </recommendedName>
    <alternativeName>
        <fullName evidence="8 10">Ketopantoate reductase</fullName>
    </alternativeName>
</protein>
<keyword evidence="7 10" id="KW-0560">Oxidoreductase</keyword>
<dbReference type="eggNOG" id="COG1893">
    <property type="taxonomic scope" value="Bacteria"/>
</dbReference>
<dbReference type="InterPro" id="IPR013328">
    <property type="entry name" value="6PGD_dom2"/>
</dbReference>
<evidence type="ECO:0000256" key="3">
    <source>
        <dbReference type="ARBA" id="ARBA00013014"/>
    </source>
</evidence>
<proteinExistence type="inferred from homology"/>